<reference evidence="2" key="1">
    <citation type="submission" date="2019-07" db="EMBL/GenBank/DDBJ databases">
        <title>Toxilogical consequences of a new and cryptic species of cyanobacteria (Komarekiella delphini-convector) recovered from the epidermis of a bottlenose dolphin and 1500 ft. in the air.</title>
        <authorList>
            <person name="Brown A.O."/>
            <person name="Dvorak P."/>
            <person name="Villanueva C.D."/>
            <person name="Foss A.J."/>
            <person name="Garvey A.D."/>
            <person name="Gibson Q.A."/>
            <person name="Johansen J.R."/>
            <person name="Casamatta D.A."/>
        </authorList>
    </citation>
    <scope>NUCLEOTIDE SEQUENCE</scope>
    <source>
        <strain evidence="2">SJRDD-AB1</strain>
    </source>
</reference>
<dbReference type="RefSeq" id="WP_191761358.1">
    <property type="nucleotide sequence ID" value="NZ_VJXY01000056.1"/>
</dbReference>
<name>A0AA40T3A7_9NOST</name>
<proteinExistence type="predicted"/>
<keyword evidence="1" id="KW-0472">Membrane</keyword>
<comment type="caution">
    <text evidence="2">The sequence shown here is derived from an EMBL/GenBank/DDBJ whole genome shotgun (WGS) entry which is preliminary data.</text>
</comment>
<sequence length="71" mass="7863">MSGFILLAIGVCIFFFALRTTDEINRVAAFFALTISLTWGFALTPPLFQLLVEIITVLAAFRVCMRCLNCG</sequence>
<gene>
    <name evidence="2" type="ORF">FNW02_31245</name>
</gene>
<dbReference type="EMBL" id="VJXY01000056">
    <property type="protein sequence ID" value="MBD6620148.1"/>
    <property type="molecule type" value="Genomic_DNA"/>
</dbReference>
<feature type="transmembrane region" description="Helical" evidence="1">
    <location>
        <begin position="29"/>
        <end position="52"/>
    </location>
</feature>
<protein>
    <submittedName>
        <fullName evidence="2">Uncharacterized protein</fullName>
    </submittedName>
</protein>
<keyword evidence="1" id="KW-1133">Transmembrane helix</keyword>
<organism evidence="2 3">
    <name type="scientific">Komarekiella delphini-convector SJRDD-AB1</name>
    <dbReference type="NCBI Taxonomy" id="2593771"/>
    <lineage>
        <taxon>Bacteria</taxon>
        <taxon>Bacillati</taxon>
        <taxon>Cyanobacteriota</taxon>
        <taxon>Cyanophyceae</taxon>
        <taxon>Nostocales</taxon>
        <taxon>Nostocaceae</taxon>
        <taxon>Komarekiella</taxon>
        <taxon>Komarekiella delphini-convector</taxon>
    </lineage>
</organism>
<accession>A0AA40T3A7</accession>
<keyword evidence="3" id="KW-1185">Reference proteome</keyword>
<keyword evidence="1" id="KW-0812">Transmembrane</keyword>
<evidence type="ECO:0000313" key="3">
    <source>
        <dbReference type="Proteomes" id="UP001165986"/>
    </source>
</evidence>
<dbReference type="AlphaFoldDB" id="A0AA40T3A7"/>
<evidence type="ECO:0000256" key="1">
    <source>
        <dbReference type="SAM" id="Phobius"/>
    </source>
</evidence>
<dbReference type="Proteomes" id="UP001165986">
    <property type="component" value="Unassembled WGS sequence"/>
</dbReference>
<evidence type="ECO:0000313" key="2">
    <source>
        <dbReference type="EMBL" id="MBD6620148.1"/>
    </source>
</evidence>